<sequence length="345" mass="36709">MNATGMASAEKDEGSGNTHARGLGIFARAMCVSILLIHAGCPRAPAPAATAAGGQFTSAEIVRAGKLANPKINEASGLAASRKTNGVLWTHNDSGNDPVLYAIGTDGRFLGSVWLAGADNIDWEDMASFTIGGRAYLLVADTGDNNARRKNCSLYVIEEPDIAQLSPAKELVVQVAWNVPILYPDKPHDCEAVAVDPGAKGDGSDGKIYLLTKRETPNRLFSVPLKPEAAGVPQIAWELGKIALLPQTSSVQNLLPVPTGRFRGQPTGMDFSPDGRSAVVLTYGNVLLYARREGESWFSALVRNPLVLPPHKLGQAEAACFSSDGKTIFVTEENKNAALLRYDLK</sequence>
<keyword evidence="2" id="KW-1185">Reference proteome</keyword>
<proteinExistence type="predicted"/>
<accession>A0A2U8E1Y0</accession>
<dbReference type="AlphaFoldDB" id="A0A2U8E1Y0"/>
<dbReference type="RefSeq" id="WP_108824652.1">
    <property type="nucleotide sequence ID" value="NZ_CP023004.1"/>
</dbReference>
<dbReference type="SUPFAM" id="SSF75011">
    <property type="entry name" value="3-carboxy-cis,cis-mucoante lactonizing enzyme"/>
    <property type="match status" value="1"/>
</dbReference>
<gene>
    <name evidence="1" type="ORF">CKA38_05870</name>
</gene>
<evidence type="ECO:0000313" key="1">
    <source>
        <dbReference type="EMBL" id="AWI08841.1"/>
    </source>
</evidence>
<name>A0A2U8E1Y0_9BACT</name>
<evidence type="ECO:0000313" key="2">
    <source>
        <dbReference type="Proteomes" id="UP000244896"/>
    </source>
</evidence>
<reference evidence="1 2" key="1">
    <citation type="journal article" date="2018" name="Syst. Appl. Microbiol.">
        <title>Ereboglobus luteus gen. nov. sp. nov. from cockroach guts, and new insights into the oxygen relationship of the genera Opitutus and Didymococcus (Verrucomicrobia: Opitutaceae).</title>
        <authorList>
            <person name="Tegtmeier D."/>
            <person name="Belitz A."/>
            <person name="Radek R."/>
            <person name="Heimerl T."/>
            <person name="Brune A."/>
        </authorList>
    </citation>
    <scope>NUCLEOTIDE SEQUENCE [LARGE SCALE GENOMIC DNA]</scope>
    <source>
        <strain evidence="1 2">Ho45</strain>
    </source>
</reference>
<dbReference type="KEGG" id="elut:CKA38_05870"/>
<organism evidence="1 2">
    <name type="scientific">Ereboglobus luteus</name>
    <dbReference type="NCBI Taxonomy" id="1796921"/>
    <lineage>
        <taxon>Bacteria</taxon>
        <taxon>Pseudomonadati</taxon>
        <taxon>Verrucomicrobiota</taxon>
        <taxon>Opitutia</taxon>
        <taxon>Opitutales</taxon>
        <taxon>Opitutaceae</taxon>
        <taxon>Ereboglobus</taxon>
    </lineage>
</organism>
<protein>
    <submittedName>
        <fullName evidence="1">Uncharacterized protein</fullName>
    </submittedName>
</protein>
<dbReference type="OrthoDB" id="9798438at2"/>
<dbReference type="Proteomes" id="UP000244896">
    <property type="component" value="Chromosome"/>
</dbReference>
<dbReference type="EMBL" id="CP023004">
    <property type="protein sequence ID" value="AWI08841.1"/>
    <property type="molecule type" value="Genomic_DNA"/>
</dbReference>